<dbReference type="PANTHER" id="PTHR43081">
    <property type="entry name" value="ADENYLATE CYCLASE, TERMINAL-DIFFERENTIATION SPECIFIC-RELATED"/>
    <property type="match status" value="1"/>
</dbReference>
<feature type="transmembrane region" description="Helical" evidence="1">
    <location>
        <begin position="108"/>
        <end position="132"/>
    </location>
</feature>
<dbReference type="EMBL" id="WUMV01000005">
    <property type="protein sequence ID" value="MXN65664.1"/>
    <property type="molecule type" value="Genomic_DNA"/>
</dbReference>
<dbReference type="InterPro" id="IPR029787">
    <property type="entry name" value="Nucleotide_cyclase"/>
</dbReference>
<dbReference type="InterPro" id="IPR001054">
    <property type="entry name" value="A/G_cyclase"/>
</dbReference>
<feature type="transmembrane region" description="Helical" evidence="1">
    <location>
        <begin position="81"/>
        <end position="99"/>
    </location>
</feature>
<keyword evidence="1" id="KW-1133">Transmembrane helix</keyword>
<feature type="transmembrane region" description="Helical" evidence="1">
    <location>
        <begin position="164"/>
        <end position="184"/>
    </location>
</feature>
<organism evidence="3 4">
    <name type="scientific">Stappia sediminis</name>
    <dbReference type="NCBI Taxonomy" id="2692190"/>
    <lineage>
        <taxon>Bacteria</taxon>
        <taxon>Pseudomonadati</taxon>
        <taxon>Pseudomonadota</taxon>
        <taxon>Alphaproteobacteria</taxon>
        <taxon>Hyphomicrobiales</taxon>
        <taxon>Stappiaceae</taxon>
        <taxon>Stappia</taxon>
    </lineage>
</organism>
<dbReference type="Proteomes" id="UP000433101">
    <property type="component" value="Unassembled WGS sequence"/>
</dbReference>
<evidence type="ECO:0000256" key="1">
    <source>
        <dbReference type="SAM" id="Phobius"/>
    </source>
</evidence>
<feature type="transmembrane region" description="Helical" evidence="1">
    <location>
        <begin position="51"/>
        <end position="69"/>
    </location>
</feature>
<sequence>MKSIVKADARSSESASRRTLRYILRGGPTDDGIPSRVRAEIALREAAAERLIGWVQLGIVVFFATLYSIAPKAEGGSGFNFVPIALAAYFLFTVLRLGLSYRMVLPEWYLVTSIVVDIALLCGLIFSFHIQYAQHPAFYLKAPTLMYVFIFISLRALRFDPRFVLTTGAIAIIGWLMLVGYAVVGEMGGMHITRNYVEYLTSNAILIGAELDKTIIILGVTAILSFALYRGRQMLFDSIRDHAAAEDLRRFFAPEVARSITDSDKMPKAGEGKIRNAAILIVDVRSFTSTAETLPPQVVMETLAKYQEAVLPVIQGHNGRIDKFLGDGILATFGAVQRSERYAADALRAAREAVAAVDALNEEFKALGWPGELKVGAAVASGSVTVGVVGAKDRLEFTVIGNPVNLASKLEDANKAQNTRVLTDAETYRVACEQGFDAKDLSTRRNESVAGLNHTLDLVAIA</sequence>
<dbReference type="CDD" id="cd07302">
    <property type="entry name" value="CHD"/>
    <property type="match status" value="1"/>
</dbReference>
<evidence type="ECO:0000259" key="2">
    <source>
        <dbReference type="PROSITE" id="PS50125"/>
    </source>
</evidence>
<dbReference type="PANTHER" id="PTHR43081:SF1">
    <property type="entry name" value="ADENYLATE CYCLASE, TERMINAL-DIFFERENTIATION SPECIFIC"/>
    <property type="match status" value="1"/>
</dbReference>
<feature type="transmembrane region" description="Helical" evidence="1">
    <location>
        <begin position="138"/>
        <end position="157"/>
    </location>
</feature>
<feature type="domain" description="Guanylate cyclase" evidence="2">
    <location>
        <begin position="278"/>
        <end position="411"/>
    </location>
</feature>
<protein>
    <submittedName>
        <fullName evidence="3">Adenylate/guanylate cyclase domain-containing protein</fullName>
    </submittedName>
</protein>
<name>A0A7X3LV41_9HYPH</name>
<dbReference type="GO" id="GO:0009190">
    <property type="term" value="P:cyclic nucleotide biosynthetic process"/>
    <property type="evidence" value="ECO:0007669"/>
    <property type="project" value="InterPro"/>
</dbReference>
<keyword evidence="1" id="KW-0812">Transmembrane</keyword>
<evidence type="ECO:0000313" key="4">
    <source>
        <dbReference type="Proteomes" id="UP000433101"/>
    </source>
</evidence>
<reference evidence="3 4" key="1">
    <citation type="submission" date="2019-12" db="EMBL/GenBank/DDBJ databases">
        <authorList>
            <person name="Li M."/>
        </authorList>
    </citation>
    <scope>NUCLEOTIDE SEQUENCE [LARGE SCALE GENOMIC DNA]</scope>
    <source>
        <strain evidence="3 4">GBMRC 2046</strain>
    </source>
</reference>
<accession>A0A7X3LV41</accession>
<comment type="caution">
    <text evidence="3">The sequence shown here is derived from an EMBL/GenBank/DDBJ whole genome shotgun (WGS) entry which is preliminary data.</text>
</comment>
<dbReference type="GO" id="GO:0035556">
    <property type="term" value="P:intracellular signal transduction"/>
    <property type="evidence" value="ECO:0007669"/>
    <property type="project" value="InterPro"/>
</dbReference>
<keyword evidence="1" id="KW-0472">Membrane</keyword>
<dbReference type="AlphaFoldDB" id="A0A7X3LV41"/>
<keyword evidence="4" id="KW-1185">Reference proteome</keyword>
<dbReference type="SMART" id="SM00044">
    <property type="entry name" value="CYCc"/>
    <property type="match status" value="1"/>
</dbReference>
<feature type="transmembrane region" description="Helical" evidence="1">
    <location>
        <begin position="204"/>
        <end position="229"/>
    </location>
</feature>
<dbReference type="SUPFAM" id="SSF55073">
    <property type="entry name" value="Nucleotide cyclase"/>
    <property type="match status" value="1"/>
</dbReference>
<evidence type="ECO:0000313" key="3">
    <source>
        <dbReference type="EMBL" id="MXN65664.1"/>
    </source>
</evidence>
<dbReference type="GO" id="GO:0004016">
    <property type="term" value="F:adenylate cyclase activity"/>
    <property type="evidence" value="ECO:0007669"/>
    <property type="project" value="UniProtKB-ARBA"/>
</dbReference>
<dbReference type="PROSITE" id="PS50125">
    <property type="entry name" value="GUANYLATE_CYCLASE_2"/>
    <property type="match status" value="1"/>
</dbReference>
<dbReference type="Gene3D" id="3.30.70.1230">
    <property type="entry name" value="Nucleotide cyclase"/>
    <property type="match status" value="1"/>
</dbReference>
<dbReference type="Pfam" id="PF00211">
    <property type="entry name" value="Guanylate_cyc"/>
    <property type="match status" value="1"/>
</dbReference>
<dbReference type="InterPro" id="IPR050697">
    <property type="entry name" value="Adenylyl/Guanylyl_Cyclase_3/4"/>
</dbReference>
<proteinExistence type="predicted"/>
<gene>
    <name evidence="3" type="ORF">GR183_12185</name>
</gene>